<keyword evidence="4" id="KW-0862">Zinc</keyword>
<evidence type="ECO:0000313" key="8">
    <source>
        <dbReference type="EMBL" id="CAB4013954.1"/>
    </source>
</evidence>
<accession>A0A7D9IP41</accession>
<comment type="subcellular location">
    <subcellularLocation>
        <location evidence="1">Nucleus</location>
    </subcellularLocation>
</comment>
<dbReference type="PROSITE" id="PS50103">
    <property type="entry name" value="ZF_C3H1"/>
    <property type="match status" value="4"/>
</dbReference>
<dbReference type="InterPro" id="IPR012317">
    <property type="entry name" value="Poly(ADP-ribose)pol_cat_dom"/>
</dbReference>
<dbReference type="PANTHER" id="PTHR45740">
    <property type="entry name" value="POLY [ADP-RIBOSE] POLYMERASE"/>
    <property type="match status" value="1"/>
</dbReference>
<dbReference type="Pfam" id="PF00644">
    <property type="entry name" value="PARP"/>
    <property type="match status" value="1"/>
</dbReference>
<dbReference type="GO" id="GO:0008270">
    <property type="term" value="F:zinc ion binding"/>
    <property type="evidence" value="ECO:0007669"/>
    <property type="project" value="UniProtKB-KW"/>
</dbReference>
<evidence type="ECO:0000256" key="6">
    <source>
        <dbReference type="ARBA" id="ARBA00024347"/>
    </source>
</evidence>
<organism evidence="8 9">
    <name type="scientific">Paramuricea clavata</name>
    <name type="common">Red gorgonian</name>
    <name type="synonym">Violescent sea-whip</name>
    <dbReference type="NCBI Taxonomy" id="317549"/>
    <lineage>
        <taxon>Eukaryota</taxon>
        <taxon>Metazoa</taxon>
        <taxon>Cnidaria</taxon>
        <taxon>Anthozoa</taxon>
        <taxon>Octocorallia</taxon>
        <taxon>Malacalcyonacea</taxon>
        <taxon>Plexauridae</taxon>
        <taxon>Paramuricea</taxon>
    </lineage>
</organism>
<evidence type="ECO:0000256" key="3">
    <source>
        <dbReference type="ARBA" id="ARBA00022771"/>
    </source>
</evidence>
<comment type="similarity">
    <text evidence="6">Belongs to the ARTD/PARP family.</text>
</comment>
<dbReference type="Gene3D" id="3.30.720.50">
    <property type="match status" value="2"/>
</dbReference>
<comment type="caution">
    <text evidence="8">The sequence shown here is derived from an EMBL/GenBank/DDBJ whole genome shotgun (WGS) entry which is preliminary data.</text>
</comment>
<proteinExistence type="inferred from homology"/>
<dbReference type="Proteomes" id="UP001152795">
    <property type="component" value="Unassembled WGS sequence"/>
</dbReference>
<name>A0A7D9IP41_PARCT</name>
<dbReference type="Pfam" id="PF23466">
    <property type="entry name" value="WWE_4"/>
    <property type="match status" value="1"/>
</dbReference>
<dbReference type="GO" id="GO:0005634">
    <property type="term" value="C:nucleus"/>
    <property type="evidence" value="ECO:0007669"/>
    <property type="project" value="UniProtKB-SubCell"/>
</dbReference>
<dbReference type="SUPFAM" id="SSF90229">
    <property type="entry name" value="CCCH zinc finger"/>
    <property type="match status" value="1"/>
</dbReference>
<evidence type="ECO:0000256" key="5">
    <source>
        <dbReference type="ARBA" id="ARBA00023242"/>
    </source>
</evidence>
<dbReference type="CDD" id="cd01439">
    <property type="entry name" value="TCCD_inducible_PARP_like"/>
    <property type="match status" value="1"/>
</dbReference>
<keyword evidence="2" id="KW-0479">Metal-binding</keyword>
<feature type="region of interest" description="Disordered" evidence="7">
    <location>
        <begin position="527"/>
        <end position="548"/>
    </location>
</feature>
<dbReference type="Gene3D" id="3.30.1370.210">
    <property type="match status" value="2"/>
</dbReference>
<keyword evidence="9" id="KW-1185">Reference proteome</keyword>
<evidence type="ECO:0000256" key="2">
    <source>
        <dbReference type="ARBA" id="ARBA00022723"/>
    </source>
</evidence>
<dbReference type="SUPFAM" id="SSF56399">
    <property type="entry name" value="ADP-ribosylation"/>
    <property type="match status" value="1"/>
</dbReference>
<dbReference type="InterPro" id="IPR000571">
    <property type="entry name" value="Znf_CCCH"/>
</dbReference>
<dbReference type="GO" id="GO:1990404">
    <property type="term" value="F:NAD+-protein mono-ADP-ribosyltransferase activity"/>
    <property type="evidence" value="ECO:0007669"/>
    <property type="project" value="TreeGrafter"/>
</dbReference>
<evidence type="ECO:0000256" key="7">
    <source>
        <dbReference type="SAM" id="MobiDB-lite"/>
    </source>
</evidence>
<dbReference type="PROSITE" id="PS51059">
    <property type="entry name" value="PARP_CATALYTIC"/>
    <property type="match status" value="1"/>
</dbReference>
<dbReference type="EMBL" id="CACRXK020008091">
    <property type="protein sequence ID" value="CAB4013954.1"/>
    <property type="molecule type" value="Genomic_DNA"/>
</dbReference>
<dbReference type="InterPro" id="IPR036855">
    <property type="entry name" value="Znf_CCCH_sf"/>
</dbReference>
<evidence type="ECO:0000256" key="4">
    <source>
        <dbReference type="ARBA" id="ARBA00022833"/>
    </source>
</evidence>
<feature type="region of interest" description="Disordered" evidence="7">
    <location>
        <begin position="290"/>
        <end position="318"/>
    </location>
</feature>
<dbReference type="Pfam" id="PF00642">
    <property type="entry name" value="zf-CCCH"/>
    <property type="match status" value="2"/>
</dbReference>
<feature type="region of interest" description="Disordered" evidence="7">
    <location>
        <begin position="1"/>
        <end position="26"/>
    </location>
</feature>
<gene>
    <name evidence="8" type="ORF">PACLA_8A034422</name>
</gene>
<dbReference type="PANTHER" id="PTHR45740:SF2">
    <property type="entry name" value="POLY [ADP-RIBOSE] POLYMERASE"/>
    <property type="match status" value="1"/>
</dbReference>
<dbReference type="AlphaFoldDB" id="A0A7D9IP41"/>
<dbReference type="PROSITE" id="PS50918">
    <property type="entry name" value="WWE"/>
    <property type="match status" value="1"/>
</dbReference>
<dbReference type="SUPFAM" id="SSF117839">
    <property type="entry name" value="WWE domain"/>
    <property type="match status" value="2"/>
</dbReference>
<dbReference type="Gene3D" id="3.90.228.10">
    <property type="match status" value="1"/>
</dbReference>
<keyword evidence="5" id="KW-0539">Nucleus</keyword>
<feature type="compositionally biased region" description="Low complexity" evidence="7">
    <location>
        <begin position="534"/>
        <end position="547"/>
    </location>
</feature>
<dbReference type="InterPro" id="IPR037197">
    <property type="entry name" value="WWE_dom_sf"/>
</dbReference>
<dbReference type="Pfam" id="PF02825">
    <property type="entry name" value="WWE"/>
    <property type="match status" value="1"/>
</dbReference>
<evidence type="ECO:0000256" key="1">
    <source>
        <dbReference type="ARBA" id="ARBA00004123"/>
    </source>
</evidence>
<dbReference type="SMART" id="SM00356">
    <property type="entry name" value="ZnF_C3H1"/>
    <property type="match status" value="4"/>
</dbReference>
<dbReference type="GO" id="GO:0003950">
    <property type="term" value="F:NAD+ poly-ADP-ribosyltransferase activity"/>
    <property type="evidence" value="ECO:0007669"/>
    <property type="project" value="InterPro"/>
</dbReference>
<dbReference type="OrthoDB" id="6133115at2759"/>
<dbReference type="InterPro" id="IPR004170">
    <property type="entry name" value="WWE_dom"/>
</dbReference>
<evidence type="ECO:0000313" key="9">
    <source>
        <dbReference type="Proteomes" id="UP001152795"/>
    </source>
</evidence>
<keyword evidence="3" id="KW-0863">Zinc-finger</keyword>
<sequence>MDYSSLKATMKSAQRKPRRTSGSGIYKTTETHDSKLLASKLFSYLICHGEDCRLSIGSVAKRLQNFSGDKSYDSKKALEFVNSSREKFVVKNVEGKNFVEAKTSVKICDAFQEGKCKSGGCKGLHICRFFLEDNCKFGAKCNKPHGFDMPQTRELLAHQKLENLSTDALTTLFRKVLNEKKIKHASSSSGPSACKFYNKGDCKNGDQCEFLHVCEHYIDGDCKFGDRCKRSHNFDSTHARKVLAAHRLGGLRNERQILSVLQSNRAASLDSDSSDDDDLFSFLNLPHVPRARGTGGTEKAKPTSPTQLMFHSTDSDDSANEKTEICGFNLRGKCSYGNKCKSLHTGLPYQWQYCHRSQWKNFPVDDNREVEMEFCDHEVDDVKIKVFGLGHLKINFQRMTGETANGLDVRILKVRRLSTVSSVLAASGHVFRTTWKWYWQDEDDQWHCYDNGNADVTSEEIEQQFQSVSGERKQTFSAGPNIYTLYFDDEHRLYQQNDKFRTKRDVRRRPAKYLDEKTMKQVLEDFKRNRQRASSSSDTPSYSVPSTWNPIDPSEEFKVVELSKILHHDEYSKAKEQFLTTMKGFTVKSVKRVQNPGLWEDYERKKLRITKKNSDQTPEERWLFHGTRKDIVEPICQQGFDWRLSGSKHGARYGKGSYFAVEASYSHRYSSAQTVQSYYSVFMAKVIVGSYVVGSYETQRPPPKDPSDTLSPLHDSCVNNVVKPTIFVVFERSQAYPYYIIDYTN</sequence>
<reference evidence="8" key="1">
    <citation type="submission" date="2020-04" db="EMBL/GenBank/DDBJ databases">
        <authorList>
            <person name="Alioto T."/>
            <person name="Alioto T."/>
            <person name="Gomez Garrido J."/>
        </authorList>
    </citation>
    <scope>NUCLEOTIDE SEQUENCE</scope>
    <source>
        <strain evidence="8">A484AB</strain>
    </source>
</reference>
<protein>
    <submittedName>
        <fullName evidence="8">Poly [ADP-ribose] polymerase 12-like</fullName>
    </submittedName>
</protein>
<dbReference type="InterPro" id="IPR051712">
    <property type="entry name" value="ARTD-AVP"/>
</dbReference>
<feature type="compositionally biased region" description="Polar residues" evidence="7">
    <location>
        <begin position="303"/>
        <end position="312"/>
    </location>
</feature>